<dbReference type="EMBL" id="CP003555">
    <property type="protein sequence ID" value="AFK64199.1"/>
    <property type="molecule type" value="Genomic_DNA"/>
</dbReference>
<keyword evidence="1" id="KW-0812">Transmembrane</keyword>
<dbReference type="RefSeq" id="WP_014752290.1">
    <property type="nucleotide sequence ID" value="NC_017964.1"/>
</dbReference>
<dbReference type="Proteomes" id="UP000005267">
    <property type="component" value="Chromosome"/>
</dbReference>
<name>I3UGR1_ADVKW</name>
<reference evidence="2 3" key="1">
    <citation type="journal article" date="2011" name="J. Bacteriol.">
        <title>Whole-genome shotgun sequencing of the sulfur-oxidizing chemoautotroph Tetrathiobacter kashmirensis.</title>
        <authorList>
            <person name="Ghosh W."/>
            <person name="George A."/>
            <person name="Agarwal A."/>
            <person name="Raj P."/>
            <person name="Alam M."/>
            <person name="Pyne P."/>
            <person name="Das Gupta S.K."/>
        </authorList>
    </citation>
    <scope>NUCLEOTIDE SEQUENCE [LARGE SCALE GENOMIC DNA]</scope>
    <source>
        <strain evidence="2 3">WT001</strain>
    </source>
</reference>
<dbReference type="KEGG" id="aka:TKWG_22925"/>
<keyword evidence="1" id="KW-0472">Membrane</keyword>
<feature type="transmembrane region" description="Helical" evidence="1">
    <location>
        <begin position="9"/>
        <end position="25"/>
    </location>
</feature>
<accession>I3UGR1</accession>
<dbReference type="AlphaFoldDB" id="I3UGR1"/>
<protein>
    <submittedName>
        <fullName evidence="2">Uncharacterized protein</fullName>
    </submittedName>
</protein>
<gene>
    <name evidence="2" type="ordered locus">TKWG_22925</name>
</gene>
<evidence type="ECO:0000313" key="3">
    <source>
        <dbReference type="Proteomes" id="UP000005267"/>
    </source>
</evidence>
<proteinExistence type="predicted"/>
<feature type="transmembrane region" description="Helical" evidence="1">
    <location>
        <begin position="31"/>
        <end position="48"/>
    </location>
</feature>
<evidence type="ECO:0000313" key="2">
    <source>
        <dbReference type="EMBL" id="AFK64199.1"/>
    </source>
</evidence>
<reference evidence="3" key="2">
    <citation type="journal article" date="2013" name="PLoS ONE">
        <title>Genome implosion elicits host-confinement in Alcaligenaceae: evidence from the comparative genomics of Tetrathiobacter kashmirensis, a pathogen in the making.</title>
        <authorList>
            <person name="Ghosh W."/>
            <person name="Alam M."/>
            <person name="Roy C."/>
            <person name="Pyne P."/>
            <person name="George A."/>
            <person name="Chakraborty R."/>
            <person name="Majumder S."/>
            <person name="Agarwal A."/>
            <person name="Chakraborty S."/>
            <person name="Majumdar S."/>
            <person name="Gupta S.K."/>
        </authorList>
    </citation>
    <scope>NUCLEOTIDE SEQUENCE [LARGE SCALE GENOMIC DNA]</scope>
    <source>
        <strain evidence="3">WT001</strain>
    </source>
</reference>
<organism evidence="2 3">
    <name type="scientific">Advenella kashmirensis (strain DSM 17095 / LMG 22695 / WT001)</name>
    <name type="common">Tetrathiobacter kashmirensis</name>
    <dbReference type="NCBI Taxonomy" id="1036672"/>
    <lineage>
        <taxon>Bacteria</taxon>
        <taxon>Pseudomonadati</taxon>
        <taxon>Pseudomonadota</taxon>
        <taxon>Betaproteobacteria</taxon>
        <taxon>Burkholderiales</taxon>
        <taxon>Alcaligenaceae</taxon>
    </lineage>
</organism>
<evidence type="ECO:0000256" key="1">
    <source>
        <dbReference type="SAM" id="Phobius"/>
    </source>
</evidence>
<dbReference type="HOGENOM" id="CLU_2730945_0_0_4"/>
<keyword evidence="1" id="KW-1133">Transmembrane helix</keyword>
<keyword evidence="3" id="KW-1185">Reference proteome</keyword>
<sequence length="71" mass="8321">MARGKRPKYRETIGIAAIGLLVFFNSIPREIWIVIGVTVAMGAVIYFYRNPEAVRMKIIKRVSFQFRRRFT</sequence>